<dbReference type="KEGG" id="mpp:MICPUCDRAFT_53211"/>
<dbReference type="GO" id="GO:0005634">
    <property type="term" value="C:nucleus"/>
    <property type="evidence" value="ECO:0007669"/>
    <property type="project" value="UniProtKB-SubCell"/>
</dbReference>
<evidence type="ECO:0000256" key="4">
    <source>
        <dbReference type="ARBA" id="ARBA00022964"/>
    </source>
</evidence>
<dbReference type="PANTHER" id="PTHR46030">
    <property type="entry name" value="ALPHA-KETOGLUTARATE-DEPENDENT DIOXYGENASE ALKB HOMOLOG 6"/>
    <property type="match status" value="1"/>
</dbReference>
<dbReference type="SUPFAM" id="SSF51197">
    <property type="entry name" value="Clavaminate synthase-like"/>
    <property type="match status" value="1"/>
</dbReference>
<name>C1N6A2_MICPC</name>
<evidence type="ECO:0000259" key="9">
    <source>
        <dbReference type="PROSITE" id="PS51471"/>
    </source>
</evidence>
<evidence type="ECO:0000256" key="8">
    <source>
        <dbReference type="SAM" id="MobiDB-lite"/>
    </source>
</evidence>
<comment type="similarity">
    <text evidence="2">Belongs to the alkB family.</text>
</comment>
<dbReference type="GO" id="GO:0046872">
    <property type="term" value="F:metal ion binding"/>
    <property type="evidence" value="ECO:0007669"/>
    <property type="project" value="UniProtKB-KW"/>
</dbReference>
<evidence type="ECO:0000256" key="5">
    <source>
        <dbReference type="ARBA" id="ARBA00023002"/>
    </source>
</evidence>
<evidence type="ECO:0000256" key="7">
    <source>
        <dbReference type="ARBA" id="ARBA00023242"/>
    </source>
</evidence>
<feature type="region of interest" description="Disordered" evidence="8">
    <location>
        <begin position="20"/>
        <end position="44"/>
    </location>
</feature>
<keyword evidence="4" id="KW-0223">Dioxygenase</keyword>
<dbReference type="RefSeq" id="XP_003063303.1">
    <property type="nucleotide sequence ID" value="XM_003063257.1"/>
</dbReference>
<keyword evidence="7" id="KW-0539">Nucleus</keyword>
<evidence type="ECO:0000256" key="6">
    <source>
        <dbReference type="ARBA" id="ARBA00023004"/>
    </source>
</evidence>
<dbReference type="PROSITE" id="PS51471">
    <property type="entry name" value="FE2OG_OXY"/>
    <property type="match status" value="1"/>
</dbReference>
<dbReference type="OMA" id="IFKLWPR"/>
<keyword evidence="5" id="KW-0560">Oxidoreductase</keyword>
<feature type="domain" description="Fe2OG dioxygenase" evidence="9">
    <location>
        <begin position="141"/>
        <end position="272"/>
    </location>
</feature>
<dbReference type="OrthoDB" id="412814at2759"/>
<gene>
    <name evidence="10" type="ORF">MICPUCDRAFT_53211</name>
</gene>
<dbReference type="GO" id="GO:0051213">
    <property type="term" value="F:dioxygenase activity"/>
    <property type="evidence" value="ECO:0007669"/>
    <property type="project" value="UniProtKB-KW"/>
</dbReference>
<keyword evidence="6" id="KW-0408">Iron</keyword>
<organism evidence="11">
    <name type="scientific">Micromonas pusilla (strain CCMP1545)</name>
    <name type="common">Picoplanktonic green alga</name>
    <dbReference type="NCBI Taxonomy" id="564608"/>
    <lineage>
        <taxon>Eukaryota</taxon>
        <taxon>Viridiplantae</taxon>
        <taxon>Chlorophyta</taxon>
        <taxon>Mamiellophyceae</taxon>
        <taxon>Mamiellales</taxon>
        <taxon>Mamiellaceae</taxon>
        <taxon>Micromonas</taxon>
    </lineage>
</organism>
<dbReference type="EMBL" id="GG663748">
    <property type="protein sequence ID" value="EEH52439.1"/>
    <property type="molecule type" value="Genomic_DNA"/>
</dbReference>
<dbReference type="InterPro" id="IPR027450">
    <property type="entry name" value="AlkB-like"/>
</dbReference>
<evidence type="ECO:0000256" key="2">
    <source>
        <dbReference type="ARBA" id="ARBA00007879"/>
    </source>
</evidence>
<dbReference type="InterPro" id="IPR037151">
    <property type="entry name" value="AlkB-like_sf"/>
</dbReference>
<dbReference type="Gene3D" id="2.60.120.590">
    <property type="entry name" value="Alpha-ketoglutarate-dependent dioxygenase AlkB-like"/>
    <property type="match status" value="1"/>
</dbReference>
<accession>C1N6A2</accession>
<proteinExistence type="inferred from homology"/>
<sequence length="273" mass="29390">MVDMKSLFEAERARRIEAKRATAAAEETSSSNADEIRAAPAPCDLSPRTPLRLADHAVGADRGVAGLHYVPDFLSADEEAAVLRGVYAPDAASRWVASGQRRVQNWGGRPSELDVAEPLPPFAAALARAVSDAGVVAEGAAPNHVLVNEYRRPAGITPHNDGDIYNPRVAIVTLSGGALIDFWAREGPASETDDEDARRPDAPSPRAQVYLRPRSLLLYEGDAYALRHGIREASVDRITPLCVNAAVAGVKVGDEVERGETRVSVVFVRKERR</sequence>
<dbReference type="eggNOG" id="KOG3200">
    <property type="taxonomic scope" value="Eukaryota"/>
</dbReference>
<evidence type="ECO:0000313" key="10">
    <source>
        <dbReference type="EMBL" id="EEH52439.1"/>
    </source>
</evidence>
<dbReference type="Proteomes" id="UP000001876">
    <property type="component" value="Unassembled WGS sequence"/>
</dbReference>
<evidence type="ECO:0000256" key="3">
    <source>
        <dbReference type="ARBA" id="ARBA00022723"/>
    </source>
</evidence>
<keyword evidence="11" id="KW-1185">Reference proteome</keyword>
<protein>
    <submittedName>
        <fullName evidence="10">Predicted protein</fullName>
    </submittedName>
</protein>
<evidence type="ECO:0000256" key="1">
    <source>
        <dbReference type="ARBA" id="ARBA00004123"/>
    </source>
</evidence>
<comment type="subcellular location">
    <subcellularLocation>
        <location evidence="1">Nucleus</location>
    </subcellularLocation>
</comment>
<dbReference type="Pfam" id="PF13532">
    <property type="entry name" value="2OG-FeII_Oxy_2"/>
    <property type="match status" value="1"/>
</dbReference>
<dbReference type="InterPro" id="IPR005123">
    <property type="entry name" value="Oxoglu/Fe-dep_dioxygenase_dom"/>
</dbReference>
<dbReference type="PANTHER" id="PTHR46030:SF1">
    <property type="entry name" value="ALPHA-KETOGLUTARATE-DEPENDENT DIOXYGENASE ALKB HOMOLOG 6"/>
    <property type="match status" value="1"/>
</dbReference>
<dbReference type="InterPro" id="IPR032862">
    <property type="entry name" value="ALKBH6"/>
</dbReference>
<dbReference type="GeneID" id="9688743"/>
<evidence type="ECO:0000313" key="11">
    <source>
        <dbReference type="Proteomes" id="UP000001876"/>
    </source>
</evidence>
<reference evidence="10 11" key="1">
    <citation type="journal article" date="2009" name="Science">
        <title>Green evolution and dynamic adaptations revealed by genomes of the marine picoeukaryotes Micromonas.</title>
        <authorList>
            <person name="Worden A.Z."/>
            <person name="Lee J.H."/>
            <person name="Mock T."/>
            <person name="Rouze P."/>
            <person name="Simmons M.P."/>
            <person name="Aerts A.L."/>
            <person name="Allen A.E."/>
            <person name="Cuvelier M.L."/>
            <person name="Derelle E."/>
            <person name="Everett M.V."/>
            <person name="Foulon E."/>
            <person name="Grimwood J."/>
            <person name="Gundlach H."/>
            <person name="Henrissat B."/>
            <person name="Napoli C."/>
            <person name="McDonald S.M."/>
            <person name="Parker M.S."/>
            <person name="Rombauts S."/>
            <person name="Salamov A."/>
            <person name="Von Dassow P."/>
            <person name="Badger J.H."/>
            <person name="Coutinho P.M."/>
            <person name="Demir E."/>
            <person name="Dubchak I."/>
            <person name="Gentemann C."/>
            <person name="Eikrem W."/>
            <person name="Gready J.E."/>
            <person name="John U."/>
            <person name="Lanier W."/>
            <person name="Lindquist E.A."/>
            <person name="Lucas S."/>
            <person name="Mayer K.F."/>
            <person name="Moreau H."/>
            <person name="Not F."/>
            <person name="Otillar R."/>
            <person name="Panaud O."/>
            <person name="Pangilinan J."/>
            <person name="Paulsen I."/>
            <person name="Piegu B."/>
            <person name="Poliakov A."/>
            <person name="Robbens S."/>
            <person name="Schmutz J."/>
            <person name="Toulza E."/>
            <person name="Wyss T."/>
            <person name="Zelensky A."/>
            <person name="Zhou K."/>
            <person name="Armbrust E.V."/>
            <person name="Bhattacharya D."/>
            <person name="Goodenough U.W."/>
            <person name="Van de Peer Y."/>
            <person name="Grigoriev I.V."/>
        </authorList>
    </citation>
    <scope>NUCLEOTIDE SEQUENCE [LARGE SCALE GENOMIC DNA]</scope>
    <source>
        <strain evidence="10 11">CCMP1545</strain>
    </source>
</reference>
<keyword evidence="3" id="KW-0479">Metal-binding</keyword>
<dbReference type="AlphaFoldDB" id="C1N6A2"/>